<feature type="compositionally biased region" description="Low complexity" evidence="1">
    <location>
        <begin position="166"/>
        <end position="175"/>
    </location>
</feature>
<reference evidence="3 4" key="1">
    <citation type="submission" date="2024-03" db="EMBL/GenBank/DDBJ databases">
        <title>Complete genome sequence of the green alga Chloropicon roscoffensis RCC1871.</title>
        <authorList>
            <person name="Lemieux C."/>
            <person name="Pombert J.-F."/>
            <person name="Otis C."/>
            <person name="Turmel M."/>
        </authorList>
    </citation>
    <scope>NUCLEOTIDE SEQUENCE [LARGE SCALE GENOMIC DNA]</scope>
    <source>
        <strain evidence="3 4">RCC1871</strain>
    </source>
</reference>
<dbReference type="EMBL" id="CP151506">
    <property type="protein sequence ID" value="WZN62524.1"/>
    <property type="molecule type" value="Genomic_DNA"/>
</dbReference>
<protein>
    <recommendedName>
        <fullName evidence="5">Selenoprotein S</fullName>
    </recommendedName>
</protein>
<name>A0AAX4P9X2_9CHLO</name>
<keyword evidence="4" id="KW-1185">Reference proteome</keyword>
<evidence type="ECO:0000256" key="2">
    <source>
        <dbReference type="SAM" id="Phobius"/>
    </source>
</evidence>
<keyword evidence="2" id="KW-1133">Transmembrane helix</keyword>
<organism evidence="3 4">
    <name type="scientific">Chloropicon roscoffensis</name>
    <dbReference type="NCBI Taxonomy" id="1461544"/>
    <lineage>
        <taxon>Eukaryota</taxon>
        <taxon>Viridiplantae</taxon>
        <taxon>Chlorophyta</taxon>
        <taxon>Chloropicophyceae</taxon>
        <taxon>Chloropicales</taxon>
        <taxon>Chloropicaceae</taxon>
        <taxon>Chloropicon</taxon>
    </lineage>
</organism>
<feature type="transmembrane region" description="Helical" evidence="2">
    <location>
        <begin position="41"/>
        <end position="59"/>
    </location>
</feature>
<proteinExistence type="predicted"/>
<dbReference type="AlphaFoldDB" id="A0AAX4P9X2"/>
<accession>A0AAX4P9X2</accession>
<dbReference type="Proteomes" id="UP001472866">
    <property type="component" value="Chromosome 06"/>
</dbReference>
<evidence type="ECO:0000313" key="4">
    <source>
        <dbReference type="Proteomes" id="UP001472866"/>
    </source>
</evidence>
<evidence type="ECO:0008006" key="5">
    <source>
        <dbReference type="Google" id="ProtNLM"/>
    </source>
</evidence>
<keyword evidence="2" id="KW-0472">Membrane</keyword>
<feature type="region of interest" description="Disordered" evidence="1">
    <location>
        <begin position="92"/>
        <end position="175"/>
    </location>
</feature>
<keyword evidence="2" id="KW-0812">Transmembrane</keyword>
<sequence length="175" mass="19649">MEPASPPGGAEEGTFHVAASPKGTAWFNLFYAAATSFLESYGWYVLGALLGASFLLPSLQRLAKRVETGLYGEELRKREAKLDRQREQVRKKQAEAFERRVREVERESATNAERREEERQRRLDEINERAARLGLQPRTKGKKTGDSSSSYNPLMGSCELPRHRPSGISRPRGGG</sequence>
<feature type="compositionally biased region" description="Basic and acidic residues" evidence="1">
    <location>
        <begin position="92"/>
        <end position="131"/>
    </location>
</feature>
<gene>
    <name evidence="3" type="ORF">HKI87_06g40610</name>
</gene>
<evidence type="ECO:0000313" key="3">
    <source>
        <dbReference type="EMBL" id="WZN62524.1"/>
    </source>
</evidence>
<evidence type="ECO:0000256" key="1">
    <source>
        <dbReference type="SAM" id="MobiDB-lite"/>
    </source>
</evidence>